<dbReference type="PANTHER" id="PTHR46112:SF3">
    <property type="entry name" value="AMINOPEPTIDASE YPDF"/>
    <property type="match status" value="1"/>
</dbReference>
<dbReference type="InterPro" id="IPR001131">
    <property type="entry name" value="Peptidase_M24B_aminopep-P_CS"/>
</dbReference>
<dbReference type="GO" id="GO:0008237">
    <property type="term" value="F:metallopeptidase activity"/>
    <property type="evidence" value="ECO:0007669"/>
    <property type="project" value="UniProtKB-KW"/>
</dbReference>
<dbReference type="EC" id="3.4.-.-" evidence="8"/>
<evidence type="ECO:0000256" key="4">
    <source>
        <dbReference type="ARBA" id="ARBA00023049"/>
    </source>
</evidence>
<evidence type="ECO:0000259" key="7">
    <source>
        <dbReference type="Pfam" id="PF01321"/>
    </source>
</evidence>
<dbReference type="Proteomes" id="UP000318017">
    <property type="component" value="Chromosome"/>
</dbReference>
<dbReference type="PROSITE" id="PS00491">
    <property type="entry name" value="PROLINE_PEPTIDASE"/>
    <property type="match status" value="1"/>
</dbReference>
<gene>
    <name evidence="8" type="ORF">Q31a_12550</name>
</gene>
<dbReference type="InterPro" id="IPR029149">
    <property type="entry name" value="Creatin/AminoP/Spt16_N"/>
</dbReference>
<keyword evidence="3 8" id="KW-0378">Hydrolase</keyword>
<dbReference type="InterPro" id="IPR050659">
    <property type="entry name" value="Peptidase_M24B"/>
</dbReference>
<dbReference type="InterPro" id="IPR000994">
    <property type="entry name" value="Pept_M24"/>
</dbReference>
<reference evidence="8 9" key="1">
    <citation type="submission" date="2019-02" db="EMBL/GenBank/DDBJ databases">
        <title>Deep-cultivation of Planctomycetes and their phenomic and genomic characterization uncovers novel biology.</title>
        <authorList>
            <person name="Wiegand S."/>
            <person name="Jogler M."/>
            <person name="Boedeker C."/>
            <person name="Pinto D."/>
            <person name="Vollmers J."/>
            <person name="Rivas-Marin E."/>
            <person name="Kohn T."/>
            <person name="Peeters S.H."/>
            <person name="Heuer A."/>
            <person name="Rast P."/>
            <person name="Oberbeckmann S."/>
            <person name="Bunk B."/>
            <person name="Jeske O."/>
            <person name="Meyerdierks A."/>
            <person name="Storesund J.E."/>
            <person name="Kallscheuer N."/>
            <person name="Luecker S."/>
            <person name="Lage O.M."/>
            <person name="Pohl T."/>
            <person name="Merkel B.J."/>
            <person name="Hornburger P."/>
            <person name="Mueller R.-W."/>
            <person name="Bruemmer F."/>
            <person name="Labrenz M."/>
            <person name="Spormann A.M."/>
            <person name="Op den Camp H."/>
            <person name="Overmann J."/>
            <person name="Amann R."/>
            <person name="Jetten M.S.M."/>
            <person name="Mascher T."/>
            <person name="Medema M.H."/>
            <person name="Devos D.P."/>
            <person name="Kaster A.-K."/>
            <person name="Ovreas L."/>
            <person name="Rohde M."/>
            <person name="Galperin M.Y."/>
            <person name="Jogler C."/>
        </authorList>
    </citation>
    <scope>NUCLEOTIDE SEQUENCE [LARGE SCALE GENOMIC DNA]</scope>
    <source>
        <strain evidence="8 9">Q31a</strain>
    </source>
</reference>
<dbReference type="EMBL" id="CP036298">
    <property type="protein sequence ID" value="QDV22962.1"/>
    <property type="molecule type" value="Genomic_DNA"/>
</dbReference>
<dbReference type="SUPFAM" id="SSF53092">
    <property type="entry name" value="Creatinase/prolidase N-terminal domain"/>
    <property type="match status" value="1"/>
</dbReference>
<evidence type="ECO:0000313" key="8">
    <source>
        <dbReference type="EMBL" id="QDV22962.1"/>
    </source>
</evidence>
<dbReference type="KEGG" id="ahel:Q31a_12550"/>
<protein>
    <submittedName>
        <fullName evidence="8">Putative peptidase</fullName>
        <ecNumber evidence="8">3.4.-.-</ecNumber>
    </submittedName>
</protein>
<accession>A0A518G2Z2</accession>
<dbReference type="Pfam" id="PF01321">
    <property type="entry name" value="Creatinase_N"/>
    <property type="match status" value="1"/>
</dbReference>
<keyword evidence="2 5" id="KW-0479">Metal-binding</keyword>
<evidence type="ECO:0000256" key="1">
    <source>
        <dbReference type="ARBA" id="ARBA00022670"/>
    </source>
</evidence>
<dbReference type="Gene3D" id="3.40.350.10">
    <property type="entry name" value="Creatinase/prolidase N-terminal domain"/>
    <property type="match status" value="1"/>
</dbReference>
<evidence type="ECO:0000259" key="6">
    <source>
        <dbReference type="Pfam" id="PF00557"/>
    </source>
</evidence>
<dbReference type="InterPro" id="IPR036005">
    <property type="entry name" value="Creatinase/aminopeptidase-like"/>
</dbReference>
<dbReference type="CDD" id="cd01092">
    <property type="entry name" value="APP-like"/>
    <property type="match status" value="1"/>
</dbReference>
<dbReference type="InterPro" id="IPR000587">
    <property type="entry name" value="Creatinase_N"/>
</dbReference>
<dbReference type="GO" id="GO:0046872">
    <property type="term" value="F:metal ion binding"/>
    <property type="evidence" value="ECO:0007669"/>
    <property type="project" value="UniProtKB-KW"/>
</dbReference>
<dbReference type="PANTHER" id="PTHR46112">
    <property type="entry name" value="AMINOPEPTIDASE"/>
    <property type="match status" value="1"/>
</dbReference>
<dbReference type="Pfam" id="PF00557">
    <property type="entry name" value="Peptidase_M24"/>
    <property type="match status" value="1"/>
</dbReference>
<feature type="domain" description="Peptidase M24" evidence="6">
    <location>
        <begin position="153"/>
        <end position="355"/>
    </location>
</feature>
<dbReference type="AlphaFoldDB" id="A0A518G2Z2"/>
<sequence>MPQTSTPEMSTMTDFAGRRKRLQASLRERGAEAMLVTHATNVTYLTGFTGDDSYLLLSPQGALLLSDPRYDQQIGEECPGLEALIRKPTELLLKVTCATLRKLSLPNLLIEGEHVSVNLFDHLQAESGIPELIKGHGQVEALRMLKDATEIALLRRAVSIAERAFTSIRAQLSGKQTERELAHELDRLVRKMGGSGCSFKPIVAVGARAALPHAVPGESTLDSSPFVLIDWGATLGGYRSDLTRVLVTSKIPAKFARIYETVLTAQQAAIDALRPGVLVSEIDRIARESIASAGMGKRFTHGLGHGIGLDIHEAPRLGKNEDRPLESGMVVTVEPGVYYPGFGGVRIEDDVLITDRGCEVLSSLPRELEANQVELLDGP</sequence>
<comment type="similarity">
    <text evidence="5">Belongs to the peptidase M24B family.</text>
</comment>
<evidence type="ECO:0000256" key="5">
    <source>
        <dbReference type="RuleBase" id="RU000590"/>
    </source>
</evidence>
<proteinExistence type="inferred from homology"/>
<dbReference type="SUPFAM" id="SSF55920">
    <property type="entry name" value="Creatinase/aminopeptidase"/>
    <property type="match status" value="1"/>
</dbReference>
<feature type="domain" description="Creatinase N-terminal" evidence="7">
    <location>
        <begin position="18"/>
        <end position="144"/>
    </location>
</feature>
<dbReference type="GO" id="GO:0006508">
    <property type="term" value="P:proteolysis"/>
    <property type="evidence" value="ECO:0007669"/>
    <property type="project" value="UniProtKB-KW"/>
</dbReference>
<evidence type="ECO:0000313" key="9">
    <source>
        <dbReference type="Proteomes" id="UP000318017"/>
    </source>
</evidence>
<organism evidence="8 9">
    <name type="scientific">Aureliella helgolandensis</name>
    <dbReference type="NCBI Taxonomy" id="2527968"/>
    <lineage>
        <taxon>Bacteria</taxon>
        <taxon>Pseudomonadati</taxon>
        <taxon>Planctomycetota</taxon>
        <taxon>Planctomycetia</taxon>
        <taxon>Pirellulales</taxon>
        <taxon>Pirellulaceae</taxon>
        <taxon>Aureliella</taxon>
    </lineage>
</organism>
<keyword evidence="1" id="KW-0645">Protease</keyword>
<evidence type="ECO:0000256" key="2">
    <source>
        <dbReference type="ARBA" id="ARBA00022723"/>
    </source>
</evidence>
<dbReference type="Gene3D" id="3.90.230.10">
    <property type="entry name" value="Creatinase/methionine aminopeptidase superfamily"/>
    <property type="match status" value="1"/>
</dbReference>
<keyword evidence="4" id="KW-0482">Metalloprotease</keyword>
<keyword evidence="9" id="KW-1185">Reference proteome</keyword>
<name>A0A518G2Z2_9BACT</name>
<evidence type="ECO:0000256" key="3">
    <source>
        <dbReference type="ARBA" id="ARBA00022801"/>
    </source>
</evidence>